<comment type="subcellular location">
    <subcellularLocation>
        <location evidence="3">Endoplasmic reticulum membrane</location>
        <topology evidence="3">Peripheral membrane protein</topology>
    </subcellularLocation>
    <subcellularLocation>
        <location evidence="2">Microsome membrane</location>
        <topology evidence="2">Peripheral membrane protein</topology>
    </subcellularLocation>
</comment>
<evidence type="ECO:0000256" key="1">
    <source>
        <dbReference type="ARBA" id="ARBA00001971"/>
    </source>
</evidence>
<keyword evidence="16" id="KW-1185">Reference proteome</keyword>
<reference evidence="17" key="1">
    <citation type="submission" date="2025-08" db="UniProtKB">
        <authorList>
            <consortium name="RefSeq"/>
        </authorList>
    </citation>
    <scope>IDENTIFICATION</scope>
    <source>
        <tissue evidence="17">Sperm</tissue>
    </source>
</reference>
<keyword evidence="9 14" id="KW-0560">Oxidoreductase</keyword>
<comment type="cofactor">
    <cofactor evidence="1 13">
        <name>heme</name>
        <dbReference type="ChEBI" id="CHEBI:30413"/>
    </cofactor>
</comment>
<dbReference type="GO" id="GO:0006082">
    <property type="term" value="P:organic acid metabolic process"/>
    <property type="evidence" value="ECO:0007669"/>
    <property type="project" value="TreeGrafter"/>
</dbReference>
<dbReference type="PRINTS" id="PR00463">
    <property type="entry name" value="EP450I"/>
</dbReference>
<keyword evidence="15" id="KW-0732">Signal</keyword>
<evidence type="ECO:0000256" key="2">
    <source>
        <dbReference type="ARBA" id="ARBA00004174"/>
    </source>
</evidence>
<keyword evidence="5 13" id="KW-0349">Heme</keyword>
<dbReference type="GO" id="GO:0005506">
    <property type="term" value="F:iron ion binding"/>
    <property type="evidence" value="ECO:0007669"/>
    <property type="project" value="InterPro"/>
</dbReference>
<dbReference type="InterPro" id="IPR036396">
    <property type="entry name" value="Cyt_P450_sf"/>
</dbReference>
<evidence type="ECO:0000256" key="12">
    <source>
        <dbReference type="ARBA" id="ARBA00023136"/>
    </source>
</evidence>
<name>A0AAJ7X883_PETMA</name>
<dbReference type="GO" id="GO:0006805">
    <property type="term" value="P:xenobiotic metabolic process"/>
    <property type="evidence" value="ECO:0007669"/>
    <property type="project" value="TreeGrafter"/>
</dbReference>
<dbReference type="PROSITE" id="PS00086">
    <property type="entry name" value="CYTOCHROME_P450"/>
    <property type="match status" value="1"/>
</dbReference>
<evidence type="ECO:0000313" key="17">
    <source>
        <dbReference type="RefSeq" id="XP_032824662.1"/>
    </source>
</evidence>
<dbReference type="GO" id="GO:0020037">
    <property type="term" value="F:heme binding"/>
    <property type="evidence" value="ECO:0007669"/>
    <property type="project" value="InterPro"/>
</dbReference>
<evidence type="ECO:0000256" key="6">
    <source>
        <dbReference type="ARBA" id="ARBA00022723"/>
    </source>
</evidence>
<keyword evidence="6 13" id="KW-0479">Metal-binding</keyword>
<dbReference type="Proteomes" id="UP001318040">
    <property type="component" value="Chromosome 40"/>
</dbReference>
<feature type="chain" id="PRO_5042477662" evidence="15">
    <location>
        <begin position="17"/>
        <end position="568"/>
    </location>
</feature>
<dbReference type="PRINTS" id="PR00385">
    <property type="entry name" value="P450"/>
</dbReference>
<dbReference type="SUPFAM" id="SSF48264">
    <property type="entry name" value="Cytochrome P450"/>
    <property type="match status" value="1"/>
</dbReference>
<keyword evidence="8" id="KW-0492">Microsome</keyword>
<feature type="binding site" description="axial binding residue" evidence="13">
    <location>
        <position position="501"/>
    </location>
    <ligand>
        <name>heme</name>
        <dbReference type="ChEBI" id="CHEBI:30413"/>
    </ligand>
    <ligandPart>
        <name>Fe</name>
        <dbReference type="ChEBI" id="CHEBI:18248"/>
    </ligandPart>
</feature>
<evidence type="ECO:0000256" key="9">
    <source>
        <dbReference type="ARBA" id="ARBA00023002"/>
    </source>
</evidence>
<dbReference type="InterPro" id="IPR050182">
    <property type="entry name" value="Cytochrome_P450_fam2"/>
</dbReference>
<comment type="similarity">
    <text evidence="4 14">Belongs to the cytochrome P450 family.</text>
</comment>
<dbReference type="Gene3D" id="1.10.630.10">
    <property type="entry name" value="Cytochrome P450"/>
    <property type="match status" value="1"/>
</dbReference>
<evidence type="ECO:0000256" key="4">
    <source>
        <dbReference type="ARBA" id="ARBA00010617"/>
    </source>
</evidence>
<evidence type="ECO:0000256" key="14">
    <source>
        <dbReference type="RuleBase" id="RU000461"/>
    </source>
</evidence>
<evidence type="ECO:0000256" key="3">
    <source>
        <dbReference type="ARBA" id="ARBA00004406"/>
    </source>
</evidence>
<evidence type="ECO:0000256" key="10">
    <source>
        <dbReference type="ARBA" id="ARBA00023004"/>
    </source>
</evidence>
<dbReference type="Pfam" id="PF00067">
    <property type="entry name" value="p450"/>
    <property type="match status" value="2"/>
</dbReference>
<proteinExistence type="inferred from homology"/>
<dbReference type="AlphaFoldDB" id="A0AAJ7X883"/>
<evidence type="ECO:0000256" key="5">
    <source>
        <dbReference type="ARBA" id="ARBA00022617"/>
    </source>
</evidence>
<dbReference type="GO" id="GO:0016712">
    <property type="term" value="F:oxidoreductase activity, acting on paired donors, with incorporation or reduction of molecular oxygen, reduced flavin or flavoprotein as one donor, and incorporation of one atom of oxygen"/>
    <property type="evidence" value="ECO:0007669"/>
    <property type="project" value="TreeGrafter"/>
</dbReference>
<dbReference type="GO" id="GO:0005789">
    <property type="term" value="C:endoplasmic reticulum membrane"/>
    <property type="evidence" value="ECO:0007669"/>
    <property type="project" value="UniProtKB-SubCell"/>
</dbReference>
<protein>
    <submittedName>
        <fullName evidence="17">Cytochrome P450 2U1-like</fullName>
    </submittedName>
</protein>
<feature type="signal peptide" evidence="15">
    <location>
        <begin position="1"/>
        <end position="16"/>
    </location>
</feature>
<keyword evidence="11 14" id="KW-0503">Monooxygenase</keyword>
<dbReference type="KEGG" id="pmrn:116950746"/>
<dbReference type="GO" id="GO:0008395">
    <property type="term" value="F:steroid hydroxylase activity"/>
    <property type="evidence" value="ECO:0007669"/>
    <property type="project" value="TreeGrafter"/>
</dbReference>
<evidence type="ECO:0000256" key="7">
    <source>
        <dbReference type="ARBA" id="ARBA00022824"/>
    </source>
</evidence>
<dbReference type="RefSeq" id="XP_032824662.1">
    <property type="nucleotide sequence ID" value="XM_032968771.1"/>
</dbReference>
<dbReference type="InterPro" id="IPR001128">
    <property type="entry name" value="Cyt_P450"/>
</dbReference>
<dbReference type="FunFam" id="1.10.630.10:FF:000238">
    <property type="entry name" value="Cytochrome P450 2A6"/>
    <property type="match status" value="1"/>
</dbReference>
<organism evidence="16 17">
    <name type="scientific">Petromyzon marinus</name>
    <name type="common">Sea lamprey</name>
    <dbReference type="NCBI Taxonomy" id="7757"/>
    <lineage>
        <taxon>Eukaryota</taxon>
        <taxon>Metazoa</taxon>
        <taxon>Chordata</taxon>
        <taxon>Craniata</taxon>
        <taxon>Vertebrata</taxon>
        <taxon>Cyclostomata</taxon>
        <taxon>Hyperoartia</taxon>
        <taxon>Petromyzontiformes</taxon>
        <taxon>Petromyzontidae</taxon>
        <taxon>Petromyzon</taxon>
    </lineage>
</organism>
<evidence type="ECO:0000256" key="8">
    <source>
        <dbReference type="ARBA" id="ARBA00022848"/>
    </source>
</evidence>
<dbReference type="PANTHER" id="PTHR24300:SF349">
    <property type="entry name" value="STEROID 21-HYDROXYLASE"/>
    <property type="match status" value="1"/>
</dbReference>
<keyword evidence="10 13" id="KW-0408">Iron</keyword>
<dbReference type="InterPro" id="IPR002401">
    <property type="entry name" value="Cyt_P450_E_grp-I"/>
</dbReference>
<dbReference type="InterPro" id="IPR017972">
    <property type="entry name" value="Cyt_P450_CS"/>
</dbReference>
<evidence type="ECO:0000256" key="15">
    <source>
        <dbReference type="SAM" id="SignalP"/>
    </source>
</evidence>
<keyword evidence="12" id="KW-0472">Membrane</keyword>
<evidence type="ECO:0000313" key="16">
    <source>
        <dbReference type="Proteomes" id="UP001318040"/>
    </source>
</evidence>
<evidence type="ECO:0000256" key="11">
    <source>
        <dbReference type="ARBA" id="ARBA00023033"/>
    </source>
</evidence>
<accession>A0AAJ7X883</accession>
<gene>
    <name evidence="17" type="primary">LOC116950746</name>
</gene>
<evidence type="ECO:0000256" key="13">
    <source>
        <dbReference type="PIRSR" id="PIRSR602401-1"/>
    </source>
</evidence>
<dbReference type="PANTHER" id="PTHR24300">
    <property type="entry name" value="CYTOCHROME P450 508A4-RELATED"/>
    <property type="match status" value="1"/>
</dbReference>
<keyword evidence="7" id="KW-0256">Endoplasmic reticulum</keyword>
<sequence length="568" mass="60980">MSPLLLLAALVSVASALLSALWLRRRGPAAPGGPLPPGPRAWPLVGALPTLWWENRKAGGLLHVALEKLARRHGDVMSIATVAGRPPVVVLSGATAVREALGHHPEALAGRPDLPLVRLVTQRKGIVFAPLGATWQRHRRFSHAALRRFGAGLATATTTTESRSESCSIPSPGPTSPWLLEARVEREVSSLLRTLASRSGGVATPFSPAPLTHGAVANVICGLCFSHHYHDDDGGGGGGEDGDEGCAGFRRALRLMVRGMELASNSPAMLINVVPALRCLPCGPFRELFSTVDEVSRFLKGIIREHEETLDPANPRDFIDAFLVESHGGHDDDEEGGGEAPGGTRGVLDADDLFYIVADLFIAGTDTTANTLLWCLLLMCTYPAVQARVQAELDAVVGRGRRVSLSDRPRLPLTVATIMEVQRLSSVVPLAIPHSATRSVQLRGFTIPRGSVVLLNLWACHVDPRVWARPLLFDPERFLDPHGRLRRRDAFMPFGIGRRSCLGESLARVELFLFFSALMQEFTFTSSAPHSPDSAPRSPVLQGTFGLTYAPPPFTLTAVARAVGGVAT</sequence>